<proteinExistence type="predicted"/>
<organism evidence="7 8">
    <name type="scientific">Plasmodiophora brassicae</name>
    <name type="common">Clubroot disease agent</name>
    <dbReference type="NCBI Taxonomy" id="37360"/>
    <lineage>
        <taxon>Eukaryota</taxon>
        <taxon>Sar</taxon>
        <taxon>Rhizaria</taxon>
        <taxon>Endomyxa</taxon>
        <taxon>Phytomyxea</taxon>
        <taxon>Plasmodiophorida</taxon>
        <taxon>Plasmodiophoridae</taxon>
        <taxon>Plasmodiophora</taxon>
    </lineage>
</organism>
<keyword evidence="7" id="KW-0496">Mitochondrion</keyword>
<keyword evidence="3" id="KW-0256">Endoplasmic reticulum</keyword>
<dbReference type="AlphaFoldDB" id="A0A3P3Y2W0"/>
<dbReference type="Pfam" id="PF11779">
    <property type="entry name" value="SPT_ssu-like"/>
    <property type="match status" value="1"/>
</dbReference>
<dbReference type="EMBL" id="OVEO01000002">
    <property type="protein sequence ID" value="SPQ94330.1"/>
    <property type="molecule type" value="Genomic_DNA"/>
</dbReference>
<reference evidence="7 8" key="1">
    <citation type="submission" date="2018-03" db="EMBL/GenBank/DDBJ databases">
        <authorList>
            <person name="Fogelqvist J."/>
        </authorList>
    </citation>
    <scope>NUCLEOTIDE SEQUENCE [LARGE SCALE GENOMIC DNA]</scope>
</reference>
<evidence type="ECO:0000313" key="7">
    <source>
        <dbReference type="EMBL" id="SPQ94330.1"/>
    </source>
</evidence>
<protein>
    <submittedName>
        <fullName evidence="7">Uncharacterized protein</fullName>
    </submittedName>
</protein>
<geneLocation type="mitochondrion" evidence="7"/>
<evidence type="ECO:0000256" key="2">
    <source>
        <dbReference type="ARBA" id="ARBA00022692"/>
    </source>
</evidence>
<dbReference type="GO" id="GO:0005789">
    <property type="term" value="C:endoplasmic reticulum membrane"/>
    <property type="evidence" value="ECO:0007669"/>
    <property type="project" value="UniProtKB-SubCell"/>
</dbReference>
<evidence type="ECO:0000256" key="5">
    <source>
        <dbReference type="ARBA" id="ARBA00023136"/>
    </source>
</evidence>
<sequence>MTVVANDHGILAAGEFCCVQPTCNKRPSTWIGAALEDLHMHYNLITGLYMLTHWERTIFNTVLLGSVATGTYYFMSYL</sequence>
<evidence type="ECO:0000256" key="1">
    <source>
        <dbReference type="ARBA" id="ARBA00004477"/>
    </source>
</evidence>
<keyword evidence="2 6" id="KW-0812">Transmembrane</keyword>
<keyword evidence="5 6" id="KW-0472">Membrane</keyword>
<evidence type="ECO:0000256" key="6">
    <source>
        <dbReference type="SAM" id="Phobius"/>
    </source>
</evidence>
<evidence type="ECO:0000256" key="3">
    <source>
        <dbReference type="ARBA" id="ARBA00022824"/>
    </source>
</evidence>
<feature type="transmembrane region" description="Helical" evidence="6">
    <location>
        <begin position="57"/>
        <end position="75"/>
    </location>
</feature>
<dbReference type="Proteomes" id="UP000290189">
    <property type="component" value="Unassembled WGS sequence"/>
</dbReference>
<gene>
    <name evidence="7" type="ORF">PLBR_LOCUS1545</name>
</gene>
<name>A0A3P3Y2W0_PLABS</name>
<accession>A0A3P3Y2W0</accession>
<evidence type="ECO:0000313" key="8">
    <source>
        <dbReference type="Proteomes" id="UP000290189"/>
    </source>
</evidence>
<dbReference type="InterPro" id="IPR024512">
    <property type="entry name" value="Ser_palmitoyltrfase_ssu-like"/>
</dbReference>
<comment type="subcellular location">
    <subcellularLocation>
        <location evidence="1">Endoplasmic reticulum membrane</location>
        <topology evidence="1">Multi-pass membrane protein</topology>
    </subcellularLocation>
</comment>
<keyword evidence="4 6" id="KW-1133">Transmembrane helix</keyword>
<evidence type="ECO:0000256" key="4">
    <source>
        <dbReference type="ARBA" id="ARBA00022989"/>
    </source>
</evidence>